<reference evidence="3" key="1">
    <citation type="submission" date="2014-05" db="EMBL/GenBank/DDBJ databases">
        <authorList>
            <person name="Aksoy S."/>
            <person name="Warren W."/>
            <person name="Wilson R.K."/>
        </authorList>
    </citation>
    <scope>NUCLEOTIDE SEQUENCE [LARGE SCALE GENOMIC DNA]</scope>
    <source>
        <strain evidence="3">TTRI</strain>
    </source>
</reference>
<dbReference type="EnsemblMetazoa" id="GAUT000993-RA">
    <property type="protein sequence ID" value="GAUT000993-PA"/>
    <property type="gene ID" value="GAUT000993"/>
</dbReference>
<organism evidence="2 3">
    <name type="scientific">Glossina austeni</name>
    <name type="common">Savannah tsetse fly</name>
    <dbReference type="NCBI Taxonomy" id="7395"/>
    <lineage>
        <taxon>Eukaryota</taxon>
        <taxon>Metazoa</taxon>
        <taxon>Ecdysozoa</taxon>
        <taxon>Arthropoda</taxon>
        <taxon>Hexapoda</taxon>
        <taxon>Insecta</taxon>
        <taxon>Pterygota</taxon>
        <taxon>Neoptera</taxon>
        <taxon>Endopterygota</taxon>
        <taxon>Diptera</taxon>
        <taxon>Brachycera</taxon>
        <taxon>Muscomorpha</taxon>
        <taxon>Hippoboscoidea</taxon>
        <taxon>Glossinidae</taxon>
        <taxon>Glossina</taxon>
    </lineage>
</organism>
<reference evidence="2" key="2">
    <citation type="submission" date="2020-05" db="UniProtKB">
        <authorList>
            <consortium name="EnsemblMetazoa"/>
        </authorList>
    </citation>
    <scope>IDENTIFICATION</scope>
    <source>
        <strain evidence="2">TTRI</strain>
    </source>
</reference>
<dbReference type="VEuPathDB" id="VectorBase:GAUT001014"/>
<name>A0A1A9UDM2_GLOAU</name>
<keyword evidence="3" id="KW-1185">Reference proteome</keyword>
<protein>
    <submittedName>
        <fullName evidence="2">Uncharacterized protein</fullName>
    </submittedName>
</protein>
<proteinExistence type="predicted"/>
<feature type="region of interest" description="Disordered" evidence="1">
    <location>
        <begin position="1"/>
        <end position="25"/>
    </location>
</feature>
<evidence type="ECO:0000313" key="2">
    <source>
        <dbReference type="EnsemblMetazoa" id="GAUT001014-PA"/>
    </source>
</evidence>
<evidence type="ECO:0000256" key="1">
    <source>
        <dbReference type="SAM" id="MobiDB-lite"/>
    </source>
</evidence>
<dbReference type="AlphaFoldDB" id="A0A1A9UDM2"/>
<dbReference type="Proteomes" id="UP000078200">
    <property type="component" value="Unassembled WGS sequence"/>
</dbReference>
<accession>A0A1A9UDM2</accession>
<dbReference type="VEuPathDB" id="VectorBase:GAUT000993"/>
<dbReference type="EnsemblMetazoa" id="GAUT001014-RA">
    <property type="protein sequence ID" value="GAUT001014-PA"/>
    <property type="gene ID" value="GAUT001014"/>
</dbReference>
<evidence type="ECO:0000313" key="3">
    <source>
        <dbReference type="Proteomes" id="UP000078200"/>
    </source>
</evidence>
<sequence length="104" mass="11481">MYNGLNVVTPGHKPGQFITNQNQGKIPQHQLHKAQKSTNGYSPPIFIATVITEVKTITTVAFIEYKATEMDCPRKKLSSNNPGEPIANILSISEELKNGIHKHS</sequence>